<proteinExistence type="predicted"/>
<evidence type="ECO:0000256" key="1">
    <source>
        <dbReference type="SAM" id="MobiDB-lite"/>
    </source>
</evidence>
<feature type="compositionally biased region" description="Low complexity" evidence="1">
    <location>
        <begin position="216"/>
        <end position="225"/>
    </location>
</feature>
<keyword evidence="3" id="KW-1185">Reference proteome</keyword>
<evidence type="ECO:0000313" key="2">
    <source>
        <dbReference type="EMBL" id="OLQ12480.1"/>
    </source>
</evidence>
<evidence type="ECO:0000313" key="3">
    <source>
        <dbReference type="Proteomes" id="UP000186817"/>
    </source>
</evidence>
<feature type="compositionally biased region" description="Basic and acidic residues" evidence="1">
    <location>
        <begin position="230"/>
        <end position="263"/>
    </location>
</feature>
<gene>
    <name evidence="2" type="ORF">AK812_SmicGene3582</name>
</gene>
<sequence>MRYCPAPLMQFLRRVRQASNANLADEEYDILAKLLLSDTTEPSEASRPSQAVPVLREPGTSRLRCEPLVPVLREPGSGVLGSGGCRLFVSQVPMPTFGQAWCRFFVSRAPMPTESSEASPELWSFGQAWCRFFVSRAPMPTESFTAGMMARAFLGWTGLTLADAARPDTGFGVIERRGMMFGRHRLMMPGPTMDDNDECRYFDAGHPVPVRLEPDASSSTSSSEAQAEESGEKREEKKEEKKSEKKDDKKEAKPPDKKEDKAKPQGKLEQFVLGFFSARDEGIHRKGMWPYAGVCNLHWLFVAPRPGTTGVKRLRVERGLLLRLTGKTEELDDEVWMELDPLWSPGMPQVLLQPGWALAFGAPPEGGRSEEWLQCGLEFPVVEHVKGILDRSD</sequence>
<reference evidence="2 3" key="1">
    <citation type="submission" date="2016-02" db="EMBL/GenBank/DDBJ databases">
        <title>Genome analysis of coral dinoflagellate symbionts highlights evolutionary adaptations to a symbiotic lifestyle.</title>
        <authorList>
            <person name="Aranda M."/>
            <person name="Li Y."/>
            <person name="Liew Y.J."/>
            <person name="Baumgarten S."/>
            <person name="Simakov O."/>
            <person name="Wilson M."/>
            <person name="Piel J."/>
            <person name="Ashoor H."/>
            <person name="Bougouffa S."/>
            <person name="Bajic V.B."/>
            <person name="Ryu T."/>
            <person name="Ravasi T."/>
            <person name="Bayer T."/>
            <person name="Micklem G."/>
            <person name="Kim H."/>
            <person name="Bhak J."/>
            <person name="Lajeunesse T.C."/>
            <person name="Voolstra C.R."/>
        </authorList>
    </citation>
    <scope>NUCLEOTIDE SEQUENCE [LARGE SCALE GENOMIC DNA]</scope>
    <source>
        <strain evidence="2 3">CCMP2467</strain>
    </source>
</reference>
<name>A0A1Q9EYF6_SYMMI</name>
<dbReference type="Proteomes" id="UP000186817">
    <property type="component" value="Unassembled WGS sequence"/>
</dbReference>
<protein>
    <submittedName>
        <fullName evidence="2">Uncharacterized protein</fullName>
    </submittedName>
</protein>
<dbReference type="OrthoDB" id="10532485at2759"/>
<feature type="region of interest" description="Disordered" evidence="1">
    <location>
        <begin position="210"/>
        <end position="264"/>
    </location>
</feature>
<dbReference type="AlphaFoldDB" id="A0A1Q9EYF6"/>
<organism evidence="2 3">
    <name type="scientific">Symbiodinium microadriaticum</name>
    <name type="common">Dinoflagellate</name>
    <name type="synonym">Zooxanthella microadriatica</name>
    <dbReference type="NCBI Taxonomy" id="2951"/>
    <lineage>
        <taxon>Eukaryota</taxon>
        <taxon>Sar</taxon>
        <taxon>Alveolata</taxon>
        <taxon>Dinophyceae</taxon>
        <taxon>Suessiales</taxon>
        <taxon>Symbiodiniaceae</taxon>
        <taxon>Symbiodinium</taxon>
    </lineage>
</organism>
<comment type="caution">
    <text evidence="2">The sequence shown here is derived from an EMBL/GenBank/DDBJ whole genome shotgun (WGS) entry which is preliminary data.</text>
</comment>
<dbReference type="EMBL" id="LSRX01000042">
    <property type="protein sequence ID" value="OLQ12480.1"/>
    <property type="molecule type" value="Genomic_DNA"/>
</dbReference>
<accession>A0A1Q9EYF6</accession>